<evidence type="ECO:0000259" key="12">
    <source>
        <dbReference type="Pfam" id="PF04500"/>
    </source>
</evidence>
<proteinExistence type="inferred from homology"/>
<dbReference type="Gene3D" id="2.20.25.240">
    <property type="match status" value="1"/>
</dbReference>
<name>K1QXA4_MAGGI</name>
<dbReference type="Pfam" id="PF01979">
    <property type="entry name" value="Amidohydro_1"/>
    <property type="match status" value="1"/>
</dbReference>
<sequence length="590" mass="64663">MVTSKYYIYSMEIQHTETNRGNKAIIVDGYVYRKTNVLKNGNVVYTCSVSKNCKKTVITDEGGDSIVKVRNQHSCKTEPSFKKAEARQLRVRLRKQCRKSNVSPVVLVKSELAHVEEKSLEEKDIKNAAMSLFRHYRKTNSFSPSHLPSEETNSFRDVGEEMYSESQQTSLIKQMAEETGSSLYMGEGKMNNSGKLFKYMNCRLIRDGDLIEDDLWVRDGIIVNPEYIFFSEKVTADVTVDCDGAILCPGFIDVQINGALGVDFSVNTDNIEEGVAKVAKGILEHGVTSFCPTIVTSSESTYKQIVSRVKKKNGSKEGAGVLGLHLEGPFISKEKKGAHDVNLIQTFDNGMVDLTKIYGEDLTNVAIVTLAPELAKSGEVIKELVERGIKVSVGHSVANLIQGEEAVLQGATFITHLFNAMLPFHHRDPGLIGLLTSKKVPTDVPYYGVISDGIHTHPAALRIAHRVDPKGMVLVTDAIAGAGLPEGEHRFGSQTMEIKGNRAVIKGTQTLCGSIATMDMCVQHLRKSTLCGTVRALDAASLHPAKLLGISDKKGTLNFDSDADFIVLNDDLVVLATYIAGECVWSKAKI</sequence>
<evidence type="ECO:0000256" key="1">
    <source>
        <dbReference type="ARBA" id="ARBA00001968"/>
    </source>
</evidence>
<dbReference type="GO" id="GO:0008270">
    <property type="term" value="F:zinc ion binding"/>
    <property type="evidence" value="ECO:0007669"/>
    <property type="project" value="UniProtKB-KW"/>
</dbReference>
<dbReference type="GO" id="GO:0006046">
    <property type="term" value="P:N-acetylglucosamine catabolic process"/>
    <property type="evidence" value="ECO:0007669"/>
    <property type="project" value="TreeGrafter"/>
</dbReference>
<evidence type="ECO:0000256" key="2">
    <source>
        <dbReference type="ARBA" id="ARBA00010716"/>
    </source>
</evidence>
<protein>
    <recommendedName>
        <fullName evidence="4">N-acetylglucosamine-6-phosphate deacetylase</fullName>
        <ecNumber evidence="3">3.5.1.25</ecNumber>
    </recommendedName>
</protein>
<gene>
    <name evidence="13" type="ORF">CGI_10011200</name>
</gene>
<dbReference type="AlphaFoldDB" id="K1QXA4"/>
<dbReference type="Gene3D" id="2.30.40.10">
    <property type="entry name" value="Urease, subunit C, domain 1"/>
    <property type="match status" value="1"/>
</dbReference>
<dbReference type="InterPro" id="IPR011059">
    <property type="entry name" value="Metal-dep_hydrolase_composite"/>
</dbReference>
<dbReference type="KEGG" id="crg:105317588"/>
<dbReference type="HOGENOM" id="CLU_032482_0_0_1"/>
<accession>K1QXA4</accession>
<dbReference type="FunFam" id="3.20.20.140:FF:000023">
    <property type="entry name" value="N-acetylglucosamine-6-phosphate deacetylase"/>
    <property type="match status" value="1"/>
</dbReference>
<dbReference type="OrthoDB" id="10264777at2759"/>
<keyword evidence="8" id="KW-0862">Zinc</keyword>
<dbReference type="Pfam" id="PF04500">
    <property type="entry name" value="FLYWCH"/>
    <property type="match status" value="1"/>
</dbReference>
<evidence type="ECO:0000256" key="5">
    <source>
        <dbReference type="ARBA" id="ARBA00022723"/>
    </source>
</evidence>
<dbReference type="InterPro" id="IPR003764">
    <property type="entry name" value="GlcNAc_6-P_deAcase"/>
</dbReference>
<evidence type="ECO:0000256" key="9">
    <source>
        <dbReference type="ARBA" id="ARBA00023277"/>
    </source>
</evidence>
<dbReference type="InParanoid" id="K1QXA4"/>
<evidence type="ECO:0000259" key="11">
    <source>
        <dbReference type="Pfam" id="PF01979"/>
    </source>
</evidence>
<comment type="cofactor">
    <cofactor evidence="1">
        <name>a divalent metal cation</name>
        <dbReference type="ChEBI" id="CHEBI:60240"/>
    </cofactor>
</comment>
<comment type="catalytic activity">
    <reaction evidence="10">
        <text>N-acetyl-D-glucosamine 6-phosphate + H2O = D-glucosamine 6-phosphate + acetate</text>
        <dbReference type="Rhea" id="RHEA:22936"/>
        <dbReference type="ChEBI" id="CHEBI:15377"/>
        <dbReference type="ChEBI" id="CHEBI:30089"/>
        <dbReference type="ChEBI" id="CHEBI:57513"/>
        <dbReference type="ChEBI" id="CHEBI:58725"/>
        <dbReference type="EC" id="3.5.1.25"/>
    </reaction>
</comment>
<comment type="similarity">
    <text evidence="2">Belongs to the metallo-dependent hydrolases superfamily. NagA family.</text>
</comment>
<dbReference type="NCBIfam" id="TIGR00221">
    <property type="entry name" value="nagA"/>
    <property type="match status" value="1"/>
</dbReference>
<evidence type="ECO:0000313" key="13">
    <source>
        <dbReference type="EMBL" id="EKC35804.1"/>
    </source>
</evidence>
<dbReference type="EC" id="3.5.1.25" evidence="3"/>
<evidence type="ECO:0000256" key="6">
    <source>
        <dbReference type="ARBA" id="ARBA00022771"/>
    </source>
</evidence>
<dbReference type="InterPro" id="IPR006680">
    <property type="entry name" value="Amidohydro-rel"/>
</dbReference>
<dbReference type="CDD" id="cd00854">
    <property type="entry name" value="NagA"/>
    <property type="match status" value="1"/>
</dbReference>
<evidence type="ECO:0000256" key="7">
    <source>
        <dbReference type="ARBA" id="ARBA00022801"/>
    </source>
</evidence>
<dbReference type="GO" id="GO:0106279">
    <property type="term" value="P:negative regulation of UDP-N-acetylglucosamine biosynthetic process"/>
    <property type="evidence" value="ECO:0007669"/>
    <property type="project" value="UniProtKB-ARBA"/>
</dbReference>
<feature type="domain" description="FLYWCH-type" evidence="12">
    <location>
        <begin position="17"/>
        <end position="74"/>
    </location>
</feature>
<dbReference type="PANTHER" id="PTHR11113:SF14">
    <property type="entry name" value="N-ACETYLGLUCOSAMINE-6-PHOSPHATE DEACETYLASE"/>
    <property type="match status" value="1"/>
</dbReference>
<keyword evidence="5" id="KW-0479">Metal-binding</keyword>
<dbReference type="FunCoup" id="K1QXA4">
    <property type="interactions" value="191"/>
</dbReference>
<dbReference type="EMBL" id="JH818609">
    <property type="protein sequence ID" value="EKC35804.1"/>
    <property type="molecule type" value="Genomic_DNA"/>
</dbReference>
<dbReference type="GO" id="GO:0019262">
    <property type="term" value="P:N-acetylneuraminate catabolic process"/>
    <property type="evidence" value="ECO:0007669"/>
    <property type="project" value="UniProtKB-ARBA"/>
</dbReference>
<evidence type="ECO:0000256" key="8">
    <source>
        <dbReference type="ARBA" id="ARBA00022833"/>
    </source>
</evidence>
<dbReference type="SUPFAM" id="SSF51556">
    <property type="entry name" value="Metallo-dependent hydrolases"/>
    <property type="match status" value="1"/>
</dbReference>
<dbReference type="InterPro" id="IPR007588">
    <property type="entry name" value="Znf_FLYWCH"/>
</dbReference>
<evidence type="ECO:0000256" key="4">
    <source>
        <dbReference type="ARBA" id="ARBA00018029"/>
    </source>
</evidence>
<dbReference type="Gene3D" id="3.20.20.140">
    <property type="entry name" value="Metal-dependent hydrolases"/>
    <property type="match status" value="1"/>
</dbReference>
<organism evidence="13">
    <name type="scientific">Magallana gigas</name>
    <name type="common">Pacific oyster</name>
    <name type="synonym">Crassostrea gigas</name>
    <dbReference type="NCBI Taxonomy" id="29159"/>
    <lineage>
        <taxon>Eukaryota</taxon>
        <taxon>Metazoa</taxon>
        <taxon>Spiralia</taxon>
        <taxon>Lophotrochozoa</taxon>
        <taxon>Mollusca</taxon>
        <taxon>Bivalvia</taxon>
        <taxon>Autobranchia</taxon>
        <taxon>Pteriomorphia</taxon>
        <taxon>Ostreida</taxon>
        <taxon>Ostreoidea</taxon>
        <taxon>Ostreidae</taxon>
        <taxon>Magallana</taxon>
    </lineage>
</organism>
<keyword evidence="6" id="KW-0863">Zinc-finger</keyword>
<evidence type="ECO:0000256" key="3">
    <source>
        <dbReference type="ARBA" id="ARBA00011899"/>
    </source>
</evidence>
<evidence type="ECO:0000256" key="10">
    <source>
        <dbReference type="ARBA" id="ARBA00047647"/>
    </source>
</evidence>
<dbReference type="SUPFAM" id="SSF51338">
    <property type="entry name" value="Composite domain of metallo-dependent hydrolases"/>
    <property type="match status" value="1"/>
</dbReference>
<reference evidence="13" key="1">
    <citation type="journal article" date="2012" name="Nature">
        <title>The oyster genome reveals stress adaptation and complexity of shell formation.</title>
        <authorList>
            <person name="Zhang G."/>
            <person name="Fang X."/>
            <person name="Guo X."/>
            <person name="Li L."/>
            <person name="Luo R."/>
            <person name="Xu F."/>
            <person name="Yang P."/>
            <person name="Zhang L."/>
            <person name="Wang X."/>
            <person name="Qi H."/>
            <person name="Xiong Z."/>
            <person name="Que H."/>
            <person name="Xie Y."/>
            <person name="Holland P.W."/>
            <person name="Paps J."/>
            <person name="Zhu Y."/>
            <person name="Wu F."/>
            <person name="Chen Y."/>
            <person name="Wang J."/>
            <person name="Peng C."/>
            <person name="Meng J."/>
            <person name="Yang L."/>
            <person name="Liu J."/>
            <person name="Wen B."/>
            <person name="Zhang N."/>
            <person name="Huang Z."/>
            <person name="Zhu Q."/>
            <person name="Feng Y."/>
            <person name="Mount A."/>
            <person name="Hedgecock D."/>
            <person name="Xu Z."/>
            <person name="Liu Y."/>
            <person name="Domazet-Loso T."/>
            <person name="Du Y."/>
            <person name="Sun X."/>
            <person name="Zhang S."/>
            <person name="Liu B."/>
            <person name="Cheng P."/>
            <person name="Jiang X."/>
            <person name="Li J."/>
            <person name="Fan D."/>
            <person name="Wang W."/>
            <person name="Fu W."/>
            <person name="Wang T."/>
            <person name="Wang B."/>
            <person name="Zhang J."/>
            <person name="Peng Z."/>
            <person name="Li Y."/>
            <person name="Li N."/>
            <person name="Wang J."/>
            <person name="Chen M."/>
            <person name="He Y."/>
            <person name="Tan F."/>
            <person name="Song X."/>
            <person name="Zheng Q."/>
            <person name="Huang R."/>
            <person name="Yang H."/>
            <person name="Du X."/>
            <person name="Chen L."/>
            <person name="Yang M."/>
            <person name="Gaffney P.M."/>
            <person name="Wang S."/>
            <person name="Luo L."/>
            <person name="She Z."/>
            <person name="Ming Y."/>
            <person name="Huang W."/>
            <person name="Zhang S."/>
            <person name="Huang B."/>
            <person name="Zhang Y."/>
            <person name="Qu T."/>
            <person name="Ni P."/>
            <person name="Miao G."/>
            <person name="Wang J."/>
            <person name="Wang Q."/>
            <person name="Steinberg C.E."/>
            <person name="Wang H."/>
            <person name="Li N."/>
            <person name="Qian L."/>
            <person name="Zhang G."/>
            <person name="Li Y."/>
            <person name="Yang H."/>
            <person name="Liu X."/>
            <person name="Wang J."/>
            <person name="Yin Y."/>
            <person name="Wang J."/>
        </authorList>
    </citation>
    <scope>NUCLEOTIDE SEQUENCE [LARGE SCALE GENOMIC DNA]</scope>
    <source>
        <strain evidence="13">05x7-T-G4-1.051#20</strain>
    </source>
</reference>
<dbReference type="PANTHER" id="PTHR11113">
    <property type="entry name" value="N-ACETYLGLUCOSAMINE-6-PHOSPHATE DEACETYLASE"/>
    <property type="match status" value="1"/>
</dbReference>
<keyword evidence="7" id="KW-0378">Hydrolase</keyword>
<feature type="domain" description="Amidohydrolase-related" evidence="11">
    <location>
        <begin position="246"/>
        <end position="583"/>
    </location>
</feature>
<dbReference type="GO" id="GO:0008448">
    <property type="term" value="F:N-acetylglucosamine-6-phosphate deacetylase activity"/>
    <property type="evidence" value="ECO:0007669"/>
    <property type="project" value="UniProtKB-EC"/>
</dbReference>
<keyword evidence="9" id="KW-0119">Carbohydrate metabolism</keyword>
<dbReference type="InterPro" id="IPR032466">
    <property type="entry name" value="Metal_Hydrolase"/>
</dbReference>